<gene>
    <name evidence="1" type="ORF">E2C01_031983</name>
</gene>
<keyword evidence="2" id="KW-1185">Reference proteome</keyword>
<dbReference type="AlphaFoldDB" id="A0A5B7EZC4"/>
<organism evidence="1 2">
    <name type="scientific">Portunus trituberculatus</name>
    <name type="common">Swimming crab</name>
    <name type="synonym">Neptunus trituberculatus</name>
    <dbReference type="NCBI Taxonomy" id="210409"/>
    <lineage>
        <taxon>Eukaryota</taxon>
        <taxon>Metazoa</taxon>
        <taxon>Ecdysozoa</taxon>
        <taxon>Arthropoda</taxon>
        <taxon>Crustacea</taxon>
        <taxon>Multicrustacea</taxon>
        <taxon>Malacostraca</taxon>
        <taxon>Eumalacostraca</taxon>
        <taxon>Eucarida</taxon>
        <taxon>Decapoda</taxon>
        <taxon>Pleocyemata</taxon>
        <taxon>Brachyura</taxon>
        <taxon>Eubrachyura</taxon>
        <taxon>Portunoidea</taxon>
        <taxon>Portunidae</taxon>
        <taxon>Portuninae</taxon>
        <taxon>Portunus</taxon>
    </lineage>
</organism>
<evidence type="ECO:0000313" key="1">
    <source>
        <dbReference type="EMBL" id="MPC38476.1"/>
    </source>
</evidence>
<reference evidence="1 2" key="1">
    <citation type="submission" date="2019-05" db="EMBL/GenBank/DDBJ databases">
        <title>Another draft genome of Portunus trituberculatus and its Hox gene families provides insights of decapod evolution.</title>
        <authorList>
            <person name="Jeong J.-H."/>
            <person name="Song I."/>
            <person name="Kim S."/>
            <person name="Choi T."/>
            <person name="Kim D."/>
            <person name="Ryu S."/>
            <person name="Kim W."/>
        </authorList>
    </citation>
    <scope>NUCLEOTIDE SEQUENCE [LARGE SCALE GENOMIC DNA]</scope>
    <source>
        <tissue evidence="1">Muscle</tissue>
    </source>
</reference>
<proteinExistence type="predicted"/>
<dbReference type="EMBL" id="VSRR010004078">
    <property type="protein sequence ID" value="MPC38476.1"/>
    <property type="molecule type" value="Genomic_DNA"/>
</dbReference>
<comment type="caution">
    <text evidence="1">The sequence shown here is derived from an EMBL/GenBank/DDBJ whole genome shotgun (WGS) entry which is preliminary data.</text>
</comment>
<accession>A0A5B7EZC4</accession>
<dbReference type="Proteomes" id="UP000324222">
    <property type="component" value="Unassembled WGS sequence"/>
</dbReference>
<name>A0A5B7EZC4_PORTR</name>
<sequence>MSRRDYQCQGLYTTCCLQGQGGGDWRHYGYRSTKGKAPSLLQLKQLTWHCKNTQHTTGHSAHTEVEQDENLPL</sequence>
<protein>
    <submittedName>
        <fullName evidence="1">Uncharacterized protein</fullName>
    </submittedName>
</protein>
<evidence type="ECO:0000313" key="2">
    <source>
        <dbReference type="Proteomes" id="UP000324222"/>
    </source>
</evidence>